<evidence type="ECO:0000313" key="2">
    <source>
        <dbReference type="Proteomes" id="UP001303889"/>
    </source>
</evidence>
<dbReference type="Proteomes" id="UP001303889">
    <property type="component" value="Unassembled WGS sequence"/>
</dbReference>
<dbReference type="AlphaFoldDB" id="A0AAN6MA90"/>
<sequence>MWEGVKETTAEDRSADADAQQLRALADAYLPELAPGINNPEPCRNSRRLLIWLSQNYADASHYRARTWGYTILRTTYGNDAAFDAAVGTLARYMRAKGDQVCWWTAENLGSFDIRSSLPEGATLTPDPRPSDKLYVHRFVNEAVQDREALENATPTQACTFFRRWALERWDGEEKYFSAAGPRLKTVILFDDETVVQLQSLAAHEFAGENPGKEASDAGAGFWVKMVEAEPKQRDLNQGLLEWFRVGFWDLANFWFDRDITEPA</sequence>
<comment type="caution">
    <text evidence="1">The sequence shown here is derived from an EMBL/GenBank/DDBJ whole genome shotgun (WGS) entry which is preliminary data.</text>
</comment>
<feature type="non-terminal residue" evidence="1">
    <location>
        <position position="264"/>
    </location>
</feature>
<reference evidence="1" key="1">
    <citation type="journal article" date="2023" name="Mol. Phylogenet. Evol.">
        <title>Genome-scale phylogeny and comparative genomics of the fungal order Sordariales.</title>
        <authorList>
            <person name="Hensen N."/>
            <person name="Bonometti L."/>
            <person name="Westerberg I."/>
            <person name="Brannstrom I.O."/>
            <person name="Guillou S."/>
            <person name="Cros-Aarteil S."/>
            <person name="Calhoun S."/>
            <person name="Haridas S."/>
            <person name="Kuo A."/>
            <person name="Mondo S."/>
            <person name="Pangilinan J."/>
            <person name="Riley R."/>
            <person name="LaButti K."/>
            <person name="Andreopoulos B."/>
            <person name="Lipzen A."/>
            <person name="Chen C."/>
            <person name="Yan M."/>
            <person name="Daum C."/>
            <person name="Ng V."/>
            <person name="Clum A."/>
            <person name="Steindorff A."/>
            <person name="Ohm R.A."/>
            <person name="Martin F."/>
            <person name="Silar P."/>
            <person name="Natvig D.O."/>
            <person name="Lalanne C."/>
            <person name="Gautier V."/>
            <person name="Ament-Velasquez S.L."/>
            <person name="Kruys A."/>
            <person name="Hutchinson M.I."/>
            <person name="Powell A.J."/>
            <person name="Barry K."/>
            <person name="Miller A.N."/>
            <person name="Grigoriev I.V."/>
            <person name="Debuchy R."/>
            <person name="Gladieux P."/>
            <person name="Hiltunen Thoren M."/>
            <person name="Johannesson H."/>
        </authorList>
    </citation>
    <scope>NUCLEOTIDE SEQUENCE</scope>
    <source>
        <strain evidence="1">CBS 103.79</strain>
    </source>
</reference>
<organism evidence="1 2">
    <name type="scientific">Staphylotrichum tortipilum</name>
    <dbReference type="NCBI Taxonomy" id="2831512"/>
    <lineage>
        <taxon>Eukaryota</taxon>
        <taxon>Fungi</taxon>
        <taxon>Dikarya</taxon>
        <taxon>Ascomycota</taxon>
        <taxon>Pezizomycotina</taxon>
        <taxon>Sordariomycetes</taxon>
        <taxon>Sordariomycetidae</taxon>
        <taxon>Sordariales</taxon>
        <taxon>Chaetomiaceae</taxon>
        <taxon>Staphylotrichum</taxon>
    </lineage>
</organism>
<gene>
    <name evidence="1" type="ORF">C8A05DRAFT_40024</name>
</gene>
<proteinExistence type="predicted"/>
<evidence type="ECO:0000313" key="1">
    <source>
        <dbReference type="EMBL" id="KAK3896444.1"/>
    </source>
</evidence>
<name>A0AAN6MA90_9PEZI</name>
<dbReference type="EMBL" id="MU856646">
    <property type="protein sequence ID" value="KAK3896444.1"/>
    <property type="molecule type" value="Genomic_DNA"/>
</dbReference>
<keyword evidence="2" id="KW-1185">Reference proteome</keyword>
<reference evidence="1" key="2">
    <citation type="submission" date="2023-05" db="EMBL/GenBank/DDBJ databases">
        <authorList>
            <consortium name="Lawrence Berkeley National Laboratory"/>
            <person name="Steindorff A."/>
            <person name="Hensen N."/>
            <person name="Bonometti L."/>
            <person name="Westerberg I."/>
            <person name="Brannstrom I.O."/>
            <person name="Guillou S."/>
            <person name="Cros-Aarteil S."/>
            <person name="Calhoun S."/>
            <person name="Haridas S."/>
            <person name="Kuo A."/>
            <person name="Mondo S."/>
            <person name="Pangilinan J."/>
            <person name="Riley R."/>
            <person name="Labutti K."/>
            <person name="Andreopoulos B."/>
            <person name="Lipzen A."/>
            <person name="Chen C."/>
            <person name="Yanf M."/>
            <person name="Daum C."/>
            <person name="Ng V."/>
            <person name="Clum A."/>
            <person name="Ohm R."/>
            <person name="Martin F."/>
            <person name="Silar P."/>
            <person name="Natvig D."/>
            <person name="Lalanne C."/>
            <person name="Gautier V."/>
            <person name="Ament-Velasquez S.L."/>
            <person name="Kruys A."/>
            <person name="Hutchinson M.I."/>
            <person name="Powell A.J."/>
            <person name="Barry K."/>
            <person name="Miller A.N."/>
            <person name="Grigoriev I.V."/>
            <person name="Debuchy R."/>
            <person name="Gladieux P."/>
            <person name="Thoren M.H."/>
            <person name="Johannesson H."/>
        </authorList>
    </citation>
    <scope>NUCLEOTIDE SEQUENCE</scope>
    <source>
        <strain evidence="1">CBS 103.79</strain>
    </source>
</reference>
<protein>
    <submittedName>
        <fullName evidence="1">Uncharacterized protein</fullName>
    </submittedName>
</protein>
<accession>A0AAN6MA90</accession>